<feature type="region of interest" description="Disordered" evidence="1">
    <location>
        <begin position="1"/>
        <end position="27"/>
    </location>
</feature>
<dbReference type="Proteomes" id="UP000247702">
    <property type="component" value="Unassembled WGS sequence"/>
</dbReference>
<dbReference type="EMBL" id="BEXD01000527">
    <property type="protein sequence ID" value="GBB88192.1"/>
    <property type="molecule type" value="Genomic_DNA"/>
</dbReference>
<reference evidence="2 3" key="1">
    <citation type="submission" date="2017-11" db="EMBL/GenBank/DDBJ databases">
        <title>The genome of Rhizophagus clarus HR1 reveals common genetic basis of auxotrophy among arbuscular mycorrhizal fungi.</title>
        <authorList>
            <person name="Kobayashi Y."/>
        </authorList>
    </citation>
    <scope>NUCLEOTIDE SEQUENCE [LARGE SCALE GENOMIC DNA]</scope>
    <source>
        <strain evidence="2 3">HR1</strain>
    </source>
</reference>
<evidence type="ECO:0000313" key="2">
    <source>
        <dbReference type="EMBL" id="GBB88192.1"/>
    </source>
</evidence>
<name>A0A2Z6QHR8_9GLOM</name>
<sequence length="272" mass="31239">MLQPPSQGNNFKDLEPQQSWAQPEQSAPIISTESQAMVIDSKEKQGSIQKVTCDNNIVHESQNHQRQTIMVYDIPTKWFSNKIRSAFSDWGHVLNISLKTQHKYYTICVDIILNPTKDNEFILMPWCTQLGGIWVRWFPGEWKLTQRKSREIFQASFRFPADATKDAIYSKFTPDGESFLQYTRAAAWKTDKIKLTNSRTPLPIKSKKTKDNKSGTTQKTRQSNPPKQGQVCSDHKKSKLKKNKSRKKTAVSDDLCMLLKTLIQKLDGKSLT</sequence>
<evidence type="ECO:0000256" key="1">
    <source>
        <dbReference type="SAM" id="MobiDB-lite"/>
    </source>
</evidence>
<dbReference type="AlphaFoldDB" id="A0A2Z6QHR8"/>
<feature type="compositionally biased region" description="Basic residues" evidence="1">
    <location>
        <begin position="236"/>
        <end position="249"/>
    </location>
</feature>
<evidence type="ECO:0000313" key="3">
    <source>
        <dbReference type="Proteomes" id="UP000247702"/>
    </source>
</evidence>
<organism evidence="2 3">
    <name type="scientific">Rhizophagus clarus</name>
    <dbReference type="NCBI Taxonomy" id="94130"/>
    <lineage>
        <taxon>Eukaryota</taxon>
        <taxon>Fungi</taxon>
        <taxon>Fungi incertae sedis</taxon>
        <taxon>Mucoromycota</taxon>
        <taxon>Glomeromycotina</taxon>
        <taxon>Glomeromycetes</taxon>
        <taxon>Glomerales</taxon>
        <taxon>Glomeraceae</taxon>
        <taxon>Rhizophagus</taxon>
    </lineage>
</organism>
<keyword evidence="3" id="KW-1185">Reference proteome</keyword>
<accession>A0A2Z6QHR8</accession>
<protein>
    <submittedName>
        <fullName evidence="2">Uncharacterized protein</fullName>
    </submittedName>
</protein>
<proteinExistence type="predicted"/>
<comment type="caution">
    <text evidence="2">The sequence shown here is derived from an EMBL/GenBank/DDBJ whole genome shotgun (WGS) entry which is preliminary data.</text>
</comment>
<feature type="compositionally biased region" description="Polar residues" evidence="1">
    <location>
        <begin position="214"/>
        <end position="231"/>
    </location>
</feature>
<gene>
    <name evidence="2" type="ORF">RclHR1_14720003</name>
</gene>
<feature type="region of interest" description="Disordered" evidence="1">
    <location>
        <begin position="199"/>
        <end position="250"/>
    </location>
</feature>